<feature type="region of interest" description="Disordered" evidence="1">
    <location>
        <begin position="1"/>
        <end position="137"/>
    </location>
</feature>
<dbReference type="AlphaFoldDB" id="X6MEK9"/>
<feature type="compositionally biased region" description="Polar residues" evidence="1">
    <location>
        <begin position="97"/>
        <end position="113"/>
    </location>
</feature>
<feature type="non-terminal residue" evidence="2">
    <location>
        <position position="137"/>
    </location>
</feature>
<feature type="compositionally biased region" description="Acidic residues" evidence="1">
    <location>
        <begin position="16"/>
        <end position="31"/>
    </location>
</feature>
<reference evidence="2 3" key="1">
    <citation type="journal article" date="2013" name="Curr. Biol.">
        <title>The Genome of the Foraminiferan Reticulomyxa filosa.</title>
        <authorList>
            <person name="Glockner G."/>
            <person name="Hulsmann N."/>
            <person name="Schleicher M."/>
            <person name="Noegel A.A."/>
            <person name="Eichinger L."/>
            <person name="Gallinger C."/>
            <person name="Pawlowski J."/>
            <person name="Sierra R."/>
            <person name="Euteneuer U."/>
            <person name="Pillet L."/>
            <person name="Moustafa A."/>
            <person name="Platzer M."/>
            <person name="Groth M."/>
            <person name="Szafranski K."/>
            <person name="Schliwa M."/>
        </authorList>
    </citation>
    <scope>NUCLEOTIDE SEQUENCE [LARGE SCALE GENOMIC DNA]</scope>
</reference>
<accession>X6MEK9</accession>
<evidence type="ECO:0000313" key="3">
    <source>
        <dbReference type="Proteomes" id="UP000023152"/>
    </source>
</evidence>
<feature type="compositionally biased region" description="Basic and acidic residues" evidence="1">
    <location>
        <begin position="1"/>
        <end position="15"/>
    </location>
</feature>
<name>X6MEK9_RETFI</name>
<evidence type="ECO:0000313" key="2">
    <source>
        <dbReference type="EMBL" id="ETO12433.1"/>
    </source>
</evidence>
<proteinExistence type="predicted"/>
<dbReference type="Proteomes" id="UP000023152">
    <property type="component" value="Unassembled WGS sequence"/>
</dbReference>
<protein>
    <submittedName>
        <fullName evidence="2">Mucin-associated surface protein (MASP)</fullName>
    </submittedName>
</protein>
<gene>
    <name evidence="2" type="ORF">RFI_24943</name>
</gene>
<dbReference type="EMBL" id="ASPP01021401">
    <property type="protein sequence ID" value="ETO12433.1"/>
    <property type="molecule type" value="Genomic_DNA"/>
</dbReference>
<feature type="compositionally biased region" description="Basic and acidic residues" evidence="1">
    <location>
        <begin position="118"/>
        <end position="137"/>
    </location>
</feature>
<comment type="caution">
    <text evidence="2">The sequence shown here is derived from an EMBL/GenBank/DDBJ whole genome shotgun (WGS) entry which is preliminary data.</text>
</comment>
<evidence type="ECO:0000256" key="1">
    <source>
        <dbReference type="SAM" id="MobiDB-lite"/>
    </source>
</evidence>
<keyword evidence="3" id="KW-1185">Reference proteome</keyword>
<feature type="compositionally biased region" description="Basic and acidic residues" evidence="1">
    <location>
        <begin position="35"/>
        <end position="46"/>
    </location>
</feature>
<feature type="non-terminal residue" evidence="2">
    <location>
        <position position="1"/>
    </location>
</feature>
<organism evidence="2 3">
    <name type="scientific">Reticulomyxa filosa</name>
    <dbReference type="NCBI Taxonomy" id="46433"/>
    <lineage>
        <taxon>Eukaryota</taxon>
        <taxon>Sar</taxon>
        <taxon>Rhizaria</taxon>
        <taxon>Retaria</taxon>
        <taxon>Foraminifera</taxon>
        <taxon>Monothalamids</taxon>
        <taxon>Reticulomyxidae</taxon>
        <taxon>Reticulomyxa</taxon>
    </lineage>
</organism>
<sequence>NNDRYAKPKDRKDTKEDSDEEKTENEDEIDAFMELLDRKESIDQKSKSVPPPPPSQDTSHAATHPKEQDVRVQRMLSPELRSMAGAKQKVPAIQPLDATNKTVSDPQSASFAQAKSIGHQDRENNNDRDDLSTTNER</sequence>